<dbReference type="STRING" id="3469.A0A4Y7K4C4"/>
<dbReference type="GO" id="GO:0010150">
    <property type="term" value="P:leaf senescence"/>
    <property type="evidence" value="ECO:0007669"/>
    <property type="project" value="UniProtKB-ARBA"/>
</dbReference>
<dbReference type="OrthoDB" id="672058at2759"/>
<evidence type="ECO:0000313" key="3">
    <source>
        <dbReference type="EMBL" id="RZC67676.1"/>
    </source>
</evidence>
<dbReference type="PANTHER" id="PTHR33083">
    <property type="entry name" value="EXPRESSED PROTEIN"/>
    <property type="match status" value="1"/>
</dbReference>
<keyword evidence="4" id="KW-1185">Reference proteome</keyword>
<reference evidence="3 4" key="1">
    <citation type="journal article" date="2018" name="Science">
        <title>The opium poppy genome and morphinan production.</title>
        <authorList>
            <person name="Guo L."/>
            <person name="Winzer T."/>
            <person name="Yang X."/>
            <person name="Li Y."/>
            <person name="Ning Z."/>
            <person name="He Z."/>
            <person name="Teodor R."/>
            <person name="Lu Y."/>
            <person name="Bowser T.A."/>
            <person name="Graham I.A."/>
            <person name="Ye K."/>
        </authorList>
    </citation>
    <scope>NUCLEOTIDE SEQUENCE [LARGE SCALE GENOMIC DNA]</scope>
    <source>
        <strain evidence="4">cv. HN1</strain>
        <tissue evidence="3">Leaves</tissue>
    </source>
</reference>
<sequence>MEEDFIESEVLWPDDTQTENENENENKVKAVKKKNKVSPLPSSSDDYYWRLEKIPMKKNKTTTASMPLDIIPVKVTGDSRIQDDIYKTKDDDDGKRGEEMMPPHLMMIRKRNYLNNQMAFSVSSGNGRTLKGRDLCRVRNSVLRMTGFLETC</sequence>
<evidence type="ECO:0000256" key="2">
    <source>
        <dbReference type="SAM" id="MobiDB-lite"/>
    </source>
</evidence>
<accession>A0A4Y7K4C4</accession>
<name>A0A4Y7K4C4_PAPSO</name>
<dbReference type="PANTHER" id="PTHR33083:SF49">
    <property type="entry name" value="SENESCENCE REGULATOR"/>
    <property type="match status" value="1"/>
</dbReference>
<dbReference type="Pfam" id="PF04520">
    <property type="entry name" value="Senescence_reg"/>
    <property type="match status" value="1"/>
</dbReference>
<comment type="similarity">
    <text evidence="1">Belongs to the senescence regulator S40 family.</text>
</comment>
<evidence type="ECO:0000313" key="4">
    <source>
        <dbReference type="Proteomes" id="UP000316621"/>
    </source>
</evidence>
<dbReference type="Proteomes" id="UP000316621">
    <property type="component" value="Chromosome 6"/>
</dbReference>
<proteinExistence type="inferred from homology"/>
<feature type="region of interest" description="Disordered" evidence="2">
    <location>
        <begin position="1"/>
        <end position="42"/>
    </location>
</feature>
<protein>
    <submittedName>
        <fullName evidence="3">Uncharacterized protein</fullName>
    </submittedName>
</protein>
<gene>
    <name evidence="3" type="ORF">C5167_011355</name>
</gene>
<dbReference type="EMBL" id="CM010720">
    <property type="protein sequence ID" value="RZC67676.1"/>
    <property type="molecule type" value="Genomic_DNA"/>
</dbReference>
<dbReference type="InterPro" id="IPR007608">
    <property type="entry name" value="Senescence_reg_S40"/>
</dbReference>
<dbReference type="AlphaFoldDB" id="A0A4Y7K4C4"/>
<dbReference type="Gramene" id="RZC67676">
    <property type="protein sequence ID" value="RZC67676"/>
    <property type="gene ID" value="C5167_011355"/>
</dbReference>
<organism evidence="3 4">
    <name type="scientific">Papaver somniferum</name>
    <name type="common">Opium poppy</name>
    <dbReference type="NCBI Taxonomy" id="3469"/>
    <lineage>
        <taxon>Eukaryota</taxon>
        <taxon>Viridiplantae</taxon>
        <taxon>Streptophyta</taxon>
        <taxon>Embryophyta</taxon>
        <taxon>Tracheophyta</taxon>
        <taxon>Spermatophyta</taxon>
        <taxon>Magnoliopsida</taxon>
        <taxon>Ranunculales</taxon>
        <taxon>Papaveraceae</taxon>
        <taxon>Papaveroideae</taxon>
        <taxon>Papaver</taxon>
    </lineage>
</organism>
<dbReference type="OMA" id="DESEVLW"/>
<evidence type="ECO:0000256" key="1">
    <source>
        <dbReference type="ARBA" id="ARBA00034773"/>
    </source>
</evidence>